<organism evidence="2 3">
    <name type="scientific">Gimesia alba</name>
    <dbReference type="NCBI Taxonomy" id="2527973"/>
    <lineage>
        <taxon>Bacteria</taxon>
        <taxon>Pseudomonadati</taxon>
        <taxon>Planctomycetota</taxon>
        <taxon>Planctomycetia</taxon>
        <taxon>Planctomycetales</taxon>
        <taxon>Planctomycetaceae</taxon>
        <taxon>Gimesia</taxon>
    </lineage>
</organism>
<evidence type="ECO:0000256" key="1">
    <source>
        <dbReference type="SAM" id="MobiDB-lite"/>
    </source>
</evidence>
<keyword evidence="3" id="KW-1185">Reference proteome</keyword>
<feature type="region of interest" description="Disordered" evidence="1">
    <location>
        <begin position="61"/>
        <end position="86"/>
    </location>
</feature>
<dbReference type="AlphaFoldDB" id="A0A517RIS3"/>
<name>A0A517RIS3_9PLAN</name>
<dbReference type="RefSeq" id="WP_145218698.1">
    <property type="nucleotide sequence ID" value="NZ_CP036269.1"/>
</dbReference>
<proteinExistence type="predicted"/>
<dbReference type="EMBL" id="CP036269">
    <property type="protein sequence ID" value="QDT43776.1"/>
    <property type="molecule type" value="Genomic_DNA"/>
</dbReference>
<gene>
    <name evidence="2" type="ORF">Pan241w_38800</name>
</gene>
<dbReference type="OrthoDB" id="5421165at2"/>
<protein>
    <submittedName>
        <fullName evidence="2">Uncharacterized protein</fullName>
    </submittedName>
</protein>
<sequence>MITYEYYCEANGKTVEVSHRMSESLKTWGELCQKAGIPLEKTPKATPIERLISGGLLFKGESSNKKSQLPMADPGCGRSNCCRHQH</sequence>
<reference evidence="2 3" key="1">
    <citation type="submission" date="2019-02" db="EMBL/GenBank/DDBJ databases">
        <title>Deep-cultivation of Planctomycetes and their phenomic and genomic characterization uncovers novel biology.</title>
        <authorList>
            <person name="Wiegand S."/>
            <person name="Jogler M."/>
            <person name="Boedeker C."/>
            <person name="Pinto D."/>
            <person name="Vollmers J."/>
            <person name="Rivas-Marin E."/>
            <person name="Kohn T."/>
            <person name="Peeters S.H."/>
            <person name="Heuer A."/>
            <person name="Rast P."/>
            <person name="Oberbeckmann S."/>
            <person name="Bunk B."/>
            <person name="Jeske O."/>
            <person name="Meyerdierks A."/>
            <person name="Storesund J.E."/>
            <person name="Kallscheuer N."/>
            <person name="Luecker S."/>
            <person name="Lage O.M."/>
            <person name="Pohl T."/>
            <person name="Merkel B.J."/>
            <person name="Hornburger P."/>
            <person name="Mueller R.-W."/>
            <person name="Bruemmer F."/>
            <person name="Labrenz M."/>
            <person name="Spormann A.M."/>
            <person name="Op den Camp H."/>
            <person name="Overmann J."/>
            <person name="Amann R."/>
            <person name="Jetten M.S.M."/>
            <person name="Mascher T."/>
            <person name="Medema M.H."/>
            <person name="Devos D.P."/>
            <person name="Kaster A.-K."/>
            <person name="Ovreas L."/>
            <person name="Rohde M."/>
            <person name="Galperin M.Y."/>
            <person name="Jogler C."/>
        </authorList>
    </citation>
    <scope>NUCLEOTIDE SEQUENCE [LARGE SCALE GENOMIC DNA]</scope>
    <source>
        <strain evidence="2 3">Pan241w</strain>
    </source>
</reference>
<accession>A0A517RIS3</accession>
<evidence type="ECO:0000313" key="2">
    <source>
        <dbReference type="EMBL" id="QDT43776.1"/>
    </source>
</evidence>
<dbReference type="KEGG" id="gaz:Pan241w_38800"/>
<evidence type="ECO:0000313" key="3">
    <source>
        <dbReference type="Proteomes" id="UP000317171"/>
    </source>
</evidence>
<dbReference type="Proteomes" id="UP000317171">
    <property type="component" value="Chromosome"/>
</dbReference>